<sequence length="94" mass="10680">MAPTFIPGDQLYVRWYSRKGAKASALAVGNIVILERDEQPGVFYIKRITQITAEGVWVTSDNPKGTDSTKWGWLPPHSIKAKYLFRTKKAKRDN</sequence>
<reference evidence="1" key="1">
    <citation type="submission" date="2014-05" db="EMBL/GenBank/DDBJ databases">
        <title>Key roles for freshwater Actinobacteria revealed by deep metagenomic sequencing.</title>
        <authorList>
            <person name="Ghai R."/>
            <person name="Mizuno C.M."/>
            <person name="Picazo A."/>
            <person name="Camacho A."/>
            <person name="Rodriguez-Valera F."/>
        </authorList>
    </citation>
    <scope>NUCLEOTIDE SEQUENCE</scope>
</reference>
<dbReference type="CDD" id="cd06530">
    <property type="entry name" value="S26_SPase_I"/>
    <property type="match status" value="1"/>
</dbReference>
<organism evidence="1">
    <name type="scientific">freshwater metagenome</name>
    <dbReference type="NCBI Taxonomy" id="449393"/>
    <lineage>
        <taxon>unclassified sequences</taxon>
        <taxon>metagenomes</taxon>
        <taxon>ecological metagenomes</taxon>
    </lineage>
</organism>
<accession>A0A094PVS2</accession>
<protein>
    <recommendedName>
        <fullName evidence="2">Peptidase S24/S26A/S26B/S26C domain-containing protein</fullName>
    </recommendedName>
</protein>
<dbReference type="InterPro" id="IPR036286">
    <property type="entry name" value="LexA/Signal_pep-like_sf"/>
</dbReference>
<dbReference type="SUPFAM" id="SSF51306">
    <property type="entry name" value="LexA/Signal peptidase"/>
    <property type="match status" value="1"/>
</dbReference>
<dbReference type="Gene3D" id="2.10.109.10">
    <property type="entry name" value="Umud Fragment, subunit A"/>
    <property type="match status" value="1"/>
</dbReference>
<dbReference type="GO" id="GO:0004252">
    <property type="term" value="F:serine-type endopeptidase activity"/>
    <property type="evidence" value="ECO:0007669"/>
    <property type="project" value="InterPro"/>
</dbReference>
<dbReference type="GO" id="GO:0006465">
    <property type="term" value="P:signal peptide processing"/>
    <property type="evidence" value="ECO:0007669"/>
    <property type="project" value="InterPro"/>
</dbReference>
<evidence type="ECO:0008006" key="2">
    <source>
        <dbReference type="Google" id="ProtNLM"/>
    </source>
</evidence>
<comment type="caution">
    <text evidence="1">The sequence shown here is derived from an EMBL/GenBank/DDBJ whole genome shotgun (WGS) entry which is preliminary data.</text>
</comment>
<dbReference type="AlphaFoldDB" id="A0A094PVS2"/>
<gene>
    <name evidence="1" type="ORF">GM50_21480</name>
</gene>
<dbReference type="EMBL" id="JNSK01000153">
    <property type="protein sequence ID" value="KGA13804.1"/>
    <property type="molecule type" value="Genomic_DNA"/>
</dbReference>
<proteinExistence type="predicted"/>
<dbReference type="InterPro" id="IPR019533">
    <property type="entry name" value="Peptidase_S26"/>
</dbReference>
<evidence type="ECO:0000313" key="1">
    <source>
        <dbReference type="EMBL" id="KGA13804.1"/>
    </source>
</evidence>
<name>A0A094PVS2_9ZZZZ</name>